<sequence>MALTPKQRKTAELMAKGYTQEKISKLASISYSSISEWNKNPEFIEYKESIQKGLDEAYIEFVLDQANTEYNLKRIALKEGQAIELLAETTYKLIEKYQQAISNVDAYDIKPSALSQGLKQLAETLQVVYNMQMNRLGVDRVITEIEAIKTLAGSHIDQIIKDSEDE</sequence>
<name>A0AAP5IIG2_9CYAN</name>
<reference evidence="2" key="1">
    <citation type="journal article" date="2021" name="Science">
        <title>Hunting the eagle killer: A cyanobacterial neurotoxin causes vacuolar myelinopathy.</title>
        <authorList>
            <person name="Breinlinger S."/>
            <person name="Phillips T.J."/>
            <person name="Haram B.N."/>
            <person name="Mares J."/>
            <person name="Martinez Yerena J.A."/>
            <person name="Hrouzek P."/>
            <person name="Sobotka R."/>
            <person name="Henderson W.M."/>
            <person name="Schmieder P."/>
            <person name="Williams S.M."/>
            <person name="Lauderdale J.D."/>
            <person name="Wilde H.D."/>
            <person name="Gerrin W."/>
            <person name="Kust A."/>
            <person name="Washington J.W."/>
            <person name="Wagner C."/>
            <person name="Geier B."/>
            <person name="Liebeke M."/>
            <person name="Enke H."/>
            <person name="Niedermeyer T.H.J."/>
            <person name="Wilde S.B."/>
        </authorList>
    </citation>
    <scope>NUCLEOTIDE SEQUENCE [LARGE SCALE GENOMIC DNA]</scope>
    <source>
        <strain evidence="2">Thurmond2011</strain>
    </source>
</reference>
<evidence type="ECO:0000313" key="1">
    <source>
        <dbReference type="EMBL" id="MDR9900988.1"/>
    </source>
</evidence>
<organism evidence="1 2">
    <name type="scientific">Aetokthonos hydrillicola Thurmond2011</name>
    <dbReference type="NCBI Taxonomy" id="2712845"/>
    <lineage>
        <taxon>Bacteria</taxon>
        <taxon>Bacillati</taxon>
        <taxon>Cyanobacteriota</taxon>
        <taxon>Cyanophyceae</taxon>
        <taxon>Nostocales</taxon>
        <taxon>Hapalosiphonaceae</taxon>
        <taxon>Aetokthonos</taxon>
    </lineage>
</organism>
<keyword evidence="2" id="KW-1185">Reference proteome</keyword>
<dbReference type="EMBL" id="JAALHA020000051">
    <property type="protein sequence ID" value="MDR9900988.1"/>
    <property type="molecule type" value="Genomic_DNA"/>
</dbReference>
<evidence type="ECO:0000313" key="2">
    <source>
        <dbReference type="Proteomes" id="UP000667802"/>
    </source>
</evidence>
<dbReference type="AlphaFoldDB" id="A0AAP5IIG2"/>
<accession>A0AAP5IIG2</accession>
<protein>
    <submittedName>
        <fullName evidence="1">PhBC6A51 family helix-turn-helix protein</fullName>
    </submittedName>
</protein>
<comment type="caution">
    <text evidence="1">The sequence shown here is derived from an EMBL/GenBank/DDBJ whole genome shotgun (WGS) entry which is preliminary data.</text>
</comment>
<dbReference type="RefSeq" id="WP_208344945.1">
    <property type="nucleotide sequence ID" value="NZ_CAWQFN010000559.1"/>
</dbReference>
<dbReference type="Proteomes" id="UP000667802">
    <property type="component" value="Unassembled WGS sequence"/>
</dbReference>
<proteinExistence type="predicted"/>
<gene>
    <name evidence="1" type="ORF">G7B40_042205</name>
</gene>
<dbReference type="Gene3D" id="1.10.10.60">
    <property type="entry name" value="Homeodomain-like"/>
    <property type="match status" value="1"/>
</dbReference>